<name>A0A6N1NN12_9VIRU</name>
<dbReference type="EMBL" id="KY523104">
    <property type="protein sequence ID" value="QKU35774.1"/>
    <property type="molecule type" value="Genomic_DNA"/>
</dbReference>
<dbReference type="RefSeq" id="YP_010782456.1">
    <property type="nucleotide sequence ID" value="NC_075039.1"/>
</dbReference>
<evidence type="ECO:0000313" key="1">
    <source>
        <dbReference type="EMBL" id="QKU35774.1"/>
    </source>
</evidence>
<dbReference type="KEGG" id="vg:80519220"/>
<reference evidence="1" key="2">
    <citation type="journal article" date="2018" name="Nat. Commun.">
        <title>Tailed giant Tupanvirus possesses the most complete translational apparatus of the known virosphere.</title>
        <authorList>
            <person name="Abrahao J."/>
            <person name="Silva L."/>
            <person name="Silva L.S."/>
            <person name="Khalil J.Y.B."/>
            <person name="Rodrigues R."/>
            <person name="Arantes T."/>
            <person name="Assis F."/>
            <person name="Boratto P."/>
            <person name="Andrade M."/>
            <person name="Kroon E.G."/>
            <person name="Ribeiro B."/>
            <person name="Bergier I."/>
            <person name="Seligmann H."/>
            <person name="Ghigo E."/>
            <person name="Colson P."/>
            <person name="Levasseur A."/>
            <person name="Kroemer G."/>
            <person name="Raoult D."/>
            <person name="La Scola B."/>
        </authorList>
    </citation>
    <scope>NUCLEOTIDE SEQUENCE [LARGE SCALE GENOMIC DNA]</scope>
    <source>
        <strain evidence="1">Soda lake</strain>
    </source>
</reference>
<proteinExistence type="predicted"/>
<dbReference type="GeneID" id="80519220"/>
<organism evidence="1">
    <name type="scientific">Tupanvirus soda lake</name>
    <dbReference type="NCBI Taxonomy" id="2126985"/>
    <lineage>
        <taxon>Viruses</taxon>
        <taxon>Varidnaviria</taxon>
        <taxon>Bamfordvirae</taxon>
        <taxon>Nucleocytoviricota</taxon>
        <taxon>Megaviricetes</taxon>
        <taxon>Imitervirales</taxon>
        <taxon>Mimiviridae</taxon>
        <taxon>Megamimivirinae</taxon>
        <taxon>Tupanvirus</taxon>
        <taxon>Tupanvirus salinum</taxon>
    </lineage>
</organism>
<sequence length="110" mass="12555">MSNEIKYAITDLIHEVLVDHPYALRNMKSEAIGDKGELAFVWRFGEPLRCHCRGQSVSAQSIVPKRTGGCIVPRLLEKLSERICELAKHEKYMIKVPMVDMNHLRISGCF</sequence>
<reference evidence="1" key="1">
    <citation type="submission" date="2017-01" db="EMBL/GenBank/DDBJ databases">
        <authorList>
            <person name="Assis F.L."/>
            <person name="Abrahao J.S."/>
            <person name="Silva L."/>
            <person name="Khalil J.B."/>
            <person name="Rodrigues R."/>
            <person name="Silva L.S."/>
            <person name="Arantes T."/>
            <person name="Boratto P."/>
            <person name="Andrade M."/>
            <person name="Kroon E.G."/>
            <person name="Ribeiro B."/>
            <person name="Bergier I."/>
            <person name="Seligmann H."/>
            <person name="Ghigo E."/>
            <person name="Colson P."/>
            <person name="Levasseur A."/>
            <person name="Raoult D."/>
            <person name="Scola B.L."/>
        </authorList>
    </citation>
    <scope>NUCLEOTIDE SEQUENCE</scope>
    <source>
        <strain evidence="1">Soda lake</strain>
    </source>
</reference>
<protein>
    <submittedName>
        <fullName evidence="1">Putative orfan</fullName>
    </submittedName>
</protein>
<accession>A0A6N1NN12</accession>